<dbReference type="EMBL" id="JANYMP010000001">
    <property type="protein sequence ID" value="MCS7475904.1"/>
    <property type="molecule type" value="Genomic_DNA"/>
</dbReference>
<organism evidence="1 2">
    <name type="scientific">Umezawaea endophytica</name>
    <dbReference type="NCBI Taxonomy" id="1654476"/>
    <lineage>
        <taxon>Bacteria</taxon>
        <taxon>Bacillati</taxon>
        <taxon>Actinomycetota</taxon>
        <taxon>Actinomycetes</taxon>
        <taxon>Pseudonocardiales</taxon>
        <taxon>Pseudonocardiaceae</taxon>
        <taxon>Umezawaea</taxon>
    </lineage>
</organism>
<dbReference type="Gene3D" id="3.30.530.20">
    <property type="match status" value="1"/>
</dbReference>
<dbReference type="Proteomes" id="UP001141259">
    <property type="component" value="Unassembled WGS sequence"/>
</dbReference>
<dbReference type="CDD" id="cd07812">
    <property type="entry name" value="SRPBCC"/>
    <property type="match status" value="1"/>
</dbReference>
<sequence>MTKVDLDIPRSPDQVFAVLSDGWSYAGWVVGATHIRDVDDRWPETGTRIHHSVGAWPLQIEDETVVQAVEPGRSLELHAKLWPVGTAWIRFELNPTTSGGTRVTMHEKAISGPGSLLPEPAQAVFLIPRNRETLKRLADLVLRGDQR</sequence>
<reference evidence="1" key="1">
    <citation type="submission" date="2022-08" db="EMBL/GenBank/DDBJ databases">
        <authorList>
            <person name="Tistechok S."/>
            <person name="Samborskyy M."/>
            <person name="Roman I."/>
        </authorList>
    </citation>
    <scope>NUCLEOTIDE SEQUENCE</scope>
    <source>
        <strain evidence="1">DSM 103496</strain>
    </source>
</reference>
<keyword evidence="2" id="KW-1185">Reference proteome</keyword>
<dbReference type="Pfam" id="PF10604">
    <property type="entry name" value="Polyketide_cyc2"/>
    <property type="match status" value="1"/>
</dbReference>
<gene>
    <name evidence="1" type="ORF">NZH93_03485</name>
</gene>
<comment type="caution">
    <text evidence="1">The sequence shown here is derived from an EMBL/GenBank/DDBJ whole genome shotgun (WGS) entry which is preliminary data.</text>
</comment>
<dbReference type="SUPFAM" id="SSF55961">
    <property type="entry name" value="Bet v1-like"/>
    <property type="match status" value="1"/>
</dbReference>
<evidence type="ECO:0000313" key="2">
    <source>
        <dbReference type="Proteomes" id="UP001141259"/>
    </source>
</evidence>
<name>A0A9X2ZXZ8_9PSEU</name>
<dbReference type="RefSeq" id="WP_259621402.1">
    <property type="nucleotide sequence ID" value="NZ_JANYMP010000001.1"/>
</dbReference>
<dbReference type="InterPro" id="IPR023393">
    <property type="entry name" value="START-like_dom_sf"/>
</dbReference>
<dbReference type="AlphaFoldDB" id="A0A9X2ZXZ8"/>
<accession>A0A9X2ZXZ8</accession>
<proteinExistence type="predicted"/>
<protein>
    <submittedName>
        <fullName evidence="1">SRPBCC family protein</fullName>
    </submittedName>
</protein>
<dbReference type="InterPro" id="IPR019587">
    <property type="entry name" value="Polyketide_cyclase/dehydratase"/>
</dbReference>
<evidence type="ECO:0000313" key="1">
    <source>
        <dbReference type="EMBL" id="MCS7475904.1"/>
    </source>
</evidence>